<evidence type="ECO:0000256" key="1">
    <source>
        <dbReference type="ARBA" id="ARBA00022729"/>
    </source>
</evidence>
<dbReference type="SUPFAM" id="SSF88713">
    <property type="entry name" value="Glycoside hydrolase/deacetylase"/>
    <property type="match status" value="1"/>
</dbReference>
<dbReference type="InterPro" id="IPR011330">
    <property type="entry name" value="Glyco_hydro/deAcase_b/a-brl"/>
</dbReference>
<sequence length="269" mass="30846">MNIKVMKKAFLYIATGILFFQMSHSQSLKKSFQWPENKKAAVCLTFDDGQDSHLDNAIPILDSFNIKGTFYCPGNKESLQKRTSEWKNIVKNGHELGNHSLFHPCDGKQFDWVKSEYDLNQYTLEQIRMELYTANTLLKAIDGKSKRTYAYTCSNYKVQGDTTYTDVVKQMFSAARSDGPIPKTMKDIDINFMPSWSVDGHSGKELIEYVKEARKNGTIATFMFHSVGGGYLNVSNEALTELLVYLKNNEKDYWVDTFYNVTTYISNQL</sequence>
<dbReference type="AlphaFoldDB" id="A0A3N4NKB6"/>
<dbReference type="PROSITE" id="PS51677">
    <property type="entry name" value="NODB"/>
    <property type="match status" value="1"/>
</dbReference>
<dbReference type="InterPro" id="IPR051398">
    <property type="entry name" value="Polysacch_Deacetylase"/>
</dbReference>
<comment type="caution">
    <text evidence="3">The sequence shown here is derived from an EMBL/GenBank/DDBJ whole genome shotgun (WGS) entry which is preliminary data.</text>
</comment>
<dbReference type="Proteomes" id="UP000270856">
    <property type="component" value="Unassembled WGS sequence"/>
</dbReference>
<gene>
    <name evidence="3" type="ORF">EGM88_10825</name>
</gene>
<evidence type="ECO:0000313" key="4">
    <source>
        <dbReference type="Proteomes" id="UP000270856"/>
    </source>
</evidence>
<keyword evidence="4" id="KW-1185">Reference proteome</keyword>
<dbReference type="PANTHER" id="PTHR34216:SF11">
    <property type="entry name" value="CHITOOLIGOSACCHARIDE DEACETYLASE"/>
    <property type="match status" value="1"/>
</dbReference>
<dbReference type="GO" id="GO:0016810">
    <property type="term" value="F:hydrolase activity, acting on carbon-nitrogen (but not peptide) bonds"/>
    <property type="evidence" value="ECO:0007669"/>
    <property type="project" value="InterPro"/>
</dbReference>
<dbReference type="Pfam" id="PF01522">
    <property type="entry name" value="Polysacc_deac_1"/>
    <property type="match status" value="1"/>
</dbReference>
<accession>A0A3N4NKB6</accession>
<dbReference type="PANTHER" id="PTHR34216">
    <property type="match status" value="1"/>
</dbReference>
<dbReference type="EMBL" id="RPFJ01000014">
    <property type="protein sequence ID" value="RPD95955.1"/>
    <property type="molecule type" value="Genomic_DNA"/>
</dbReference>
<organism evidence="3 4">
    <name type="scientific">Aureibaculum marinum</name>
    <dbReference type="NCBI Taxonomy" id="2487930"/>
    <lineage>
        <taxon>Bacteria</taxon>
        <taxon>Pseudomonadati</taxon>
        <taxon>Bacteroidota</taxon>
        <taxon>Flavobacteriia</taxon>
        <taxon>Flavobacteriales</taxon>
        <taxon>Flavobacteriaceae</taxon>
        <taxon>Aureibaculum</taxon>
    </lineage>
</organism>
<name>A0A3N4NKB6_9FLAO</name>
<dbReference type="GO" id="GO:0005975">
    <property type="term" value="P:carbohydrate metabolic process"/>
    <property type="evidence" value="ECO:0007669"/>
    <property type="project" value="InterPro"/>
</dbReference>
<evidence type="ECO:0000259" key="2">
    <source>
        <dbReference type="PROSITE" id="PS51677"/>
    </source>
</evidence>
<dbReference type="Gene3D" id="3.20.20.370">
    <property type="entry name" value="Glycoside hydrolase/deacetylase"/>
    <property type="match status" value="1"/>
</dbReference>
<dbReference type="OrthoDB" id="9806342at2"/>
<reference evidence="3 4" key="1">
    <citation type="submission" date="2018-11" db="EMBL/GenBank/DDBJ databases">
        <title>Aureibaculum marinum gen. nov., sp. nov., a member of the family Flavobacteriaceae isolated from the Bohai Sea.</title>
        <authorList>
            <person name="Ji X."/>
        </authorList>
    </citation>
    <scope>NUCLEOTIDE SEQUENCE [LARGE SCALE GENOMIC DNA]</scope>
    <source>
        <strain evidence="3 4">BH-SD17</strain>
    </source>
</reference>
<feature type="domain" description="NodB homology" evidence="2">
    <location>
        <begin position="40"/>
        <end position="256"/>
    </location>
</feature>
<evidence type="ECO:0000313" key="3">
    <source>
        <dbReference type="EMBL" id="RPD95955.1"/>
    </source>
</evidence>
<proteinExistence type="predicted"/>
<keyword evidence="1" id="KW-0732">Signal</keyword>
<protein>
    <submittedName>
        <fullName evidence="3">Polysaccharide deacetylase</fullName>
    </submittedName>
</protein>
<dbReference type="InterPro" id="IPR002509">
    <property type="entry name" value="NODB_dom"/>
</dbReference>
<dbReference type="CDD" id="cd10967">
    <property type="entry name" value="CE4_GLA_like_6s"/>
    <property type="match status" value="1"/>
</dbReference>